<evidence type="ECO:0000313" key="14">
    <source>
        <dbReference type="Proteomes" id="UP001328107"/>
    </source>
</evidence>
<keyword evidence="14" id="KW-1185">Reference proteome</keyword>
<evidence type="ECO:0000256" key="5">
    <source>
        <dbReference type="ARBA" id="ARBA00022833"/>
    </source>
</evidence>
<feature type="domain" description="C2H2-type" evidence="12">
    <location>
        <begin position="159"/>
        <end position="186"/>
    </location>
</feature>
<evidence type="ECO:0000256" key="10">
    <source>
        <dbReference type="PROSITE-ProRule" id="PRU00042"/>
    </source>
</evidence>
<dbReference type="PROSITE" id="PS50157">
    <property type="entry name" value="ZINC_FINGER_C2H2_2"/>
    <property type="match status" value="5"/>
</dbReference>
<dbReference type="Pfam" id="PF13909">
    <property type="entry name" value="zf-H2C2_5"/>
    <property type="match status" value="1"/>
</dbReference>
<evidence type="ECO:0000256" key="6">
    <source>
        <dbReference type="ARBA" id="ARBA00023015"/>
    </source>
</evidence>
<dbReference type="Gene3D" id="3.30.160.60">
    <property type="entry name" value="Classic Zinc Finger"/>
    <property type="match status" value="5"/>
</dbReference>
<feature type="non-terminal residue" evidence="13">
    <location>
        <position position="1"/>
    </location>
</feature>
<dbReference type="FunFam" id="3.30.160.60:FF:000100">
    <property type="entry name" value="Zinc finger 45-like"/>
    <property type="match status" value="1"/>
</dbReference>
<evidence type="ECO:0000256" key="1">
    <source>
        <dbReference type="ARBA" id="ARBA00004123"/>
    </source>
</evidence>
<feature type="transmembrane region" description="Helical" evidence="11">
    <location>
        <begin position="173"/>
        <end position="197"/>
    </location>
</feature>
<reference evidence="14" key="1">
    <citation type="submission" date="2022-10" db="EMBL/GenBank/DDBJ databases">
        <title>Genome assembly of Pristionchus species.</title>
        <authorList>
            <person name="Yoshida K."/>
            <person name="Sommer R.J."/>
        </authorList>
    </citation>
    <scope>NUCLEOTIDE SEQUENCE [LARGE SCALE GENOMIC DNA]</scope>
    <source>
        <strain evidence="14">RS5460</strain>
    </source>
</reference>
<keyword evidence="6" id="KW-0805">Transcription regulation</keyword>
<feature type="non-terminal residue" evidence="13">
    <location>
        <position position="242"/>
    </location>
</feature>
<dbReference type="GO" id="GO:0000122">
    <property type="term" value="P:negative regulation of transcription by RNA polymerase II"/>
    <property type="evidence" value="ECO:0007669"/>
    <property type="project" value="UniProtKB-ARBA"/>
</dbReference>
<dbReference type="EMBL" id="BTRK01000002">
    <property type="protein sequence ID" value="GMR38026.1"/>
    <property type="molecule type" value="Genomic_DNA"/>
</dbReference>
<comment type="caution">
    <text evidence="13">The sequence shown here is derived from an EMBL/GenBank/DDBJ whole genome shotgun (WGS) entry which is preliminary data.</text>
</comment>
<organism evidence="13 14">
    <name type="scientific">Pristionchus mayeri</name>
    <dbReference type="NCBI Taxonomy" id="1317129"/>
    <lineage>
        <taxon>Eukaryota</taxon>
        <taxon>Metazoa</taxon>
        <taxon>Ecdysozoa</taxon>
        <taxon>Nematoda</taxon>
        <taxon>Chromadorea</taxon>
        <taxon>Rhabditida</taxon>
        <taxon>Rhabditina</taxon>
        <taxon>Diplogasteromorpha</taxon>
        <taxon>Diplogasteroidea</taxon>
        <taxon>Neodiplogasteridae</taxon>
        <taxon>Pristionchus</taxon>
    </lineage>
</organism>
<keyword evidence="8" id="KW-0804">Transcription</keyword>
<dbReference type="GO" id="GO:0005634">
    <property type="term" value="C:nucleus"/>
    <property type="evidence" value="ECO:0007669"/>
    <property type="project" value="UniProtKB-SubCell"/>
</dbReference>
<evidence type="ECO:0000256" key="3">
    <source>
        <dbReference type="ARBA" id="ARBA00022737"/>
    </source>
</evidence>
<dbReference type="PANTHER" id="PTHR23226:SF416">
    <property type="entry name" value="FI01424P"/>
    <property type="match status" value="1"/>
</dbReference>
<dbReference type="SMART" id="SM00355">
    <property type="entry name" value="ZnF_C2H2"/>
    <property type="match status" value="6"/>
</dbReference>
<dbReference type="GO" id="GO:0008270">
    <property type="term" value="F:zinc ion binding"/>
    <property type="evidence" value="ECO:0007669"/>
    <property type="project" value="UniProtKB-KW"/>
</dbReference>
<dbReference type="FunFam" id="3.30.160.60:FF:000446">
    <property type="entry name" value="Zinc finger protein"/>
    <property type="match status" value="2"/>
</dbReference>
<dbReference type="InterPro" id="IPR013087">
    <property type="entry name" value="Znf_C2H2_type"/>
</dbReference>
<evidence type="ECO:0000256" key="8">
    <source>
        <dbReference type="ARBA" id="ARBA00023163"/>
    </source>
</evidence>
<keyword evidence="3" id="KW-0677">Repeat</keyword>
<keyword evidence="11" id="KW-1133">Transmembrane helix</keyword>
<name>A0AAN4ZC41_9BILA</name>
<evidence type="ECO:0000256" key="4">
    <source>
        <dbReference type="ARBA" id="ARBA00022771"/>
    </source>
</evidence>
<dbReference type="GO" id="GO:0000978">
    <property type="term" value="F:RNA polymerase II cis-regulatory region sequence-specific DNA binding"/>
    <property type="evidence" value="ECO:0007669"/>
    <property type="project" value="TreeGrafter"/>
</dbReference>
<keyword evidence="11" id="KW-0812">Transmembrane</keyword>
<evidence type="ECO:0000256" key="9">
    <source>
        <dbReference type="ARBA" id="ARBA00023242"/>
    </source>
</evidence>
<accession>A0AAN4ZC41</accession>
<dbReference type="GO" id="GO:0000981">
    <property type="term" value="F:DNA-binding transcription factor activity, RNA polymerase II-specific"/>
    <property type="evidence" value="ECO:0007669"/>
    <property type="project" value="TreeGrafter"/>
</dbReference>
<evidence type="ECO:0000256" key="7">
    <source>
        <dbReference type="ARBA" id="ARBA00023125"/>
    </source>
</evidence>
<dbReference type="PANTHER" id="PTHR23226">
    <property type="entry name" value="ZINC FINGER AND SCAN DOMAIN-CONTAINING"/>
    <property type="match status" value="1"/>
</dbReference>
<feature type="domain" description="C2H2-type" evidence="12">
    <location>
        <begin position="217"/>
        <end position="242"/>
    </location>
</feature>
<keyword evidence="7" id="KW-0238">DNA-binding</keyword>
<keyword evidence="2" id="KW-0479">Metal-binding</keyword>
<evidence type="ECO:0000256" key="2">
    <source>
        <dbReference type="ARBA" id="ARBA00022723"/>
    </source>
</evidence>
<dbReference type="Proteomes" id="UP001328107">
    <property type="component" value="Unassembled WGS sequence"/>
</dbReference>
<evidence type="ECO:0000313" key="13">
    <source>
        <dbReference type="EMBL" id="GMR38026.1"/>
    </source>
</evidence>
<dbReference type="SUPFAM" id="SSF57667">
    <property type="entry name" value="beta-beta-alpha zinc fingers"/>
    <property type="match status" value="3"/>
</dbReference>
<sequence length="242" mass="28665">YKCKTCGKRFPNKRNLARHANIHLVNARHSISFRQSPLLCFPQHFHLDDDIPESEKYPFKCDECESRFSDKSNLKKHMKRVHQDEEKRRPFKCATCGDTFVFRQNLEQHEKVHLDINDPRKQKYECKRCGKVCTNSYINHKRTHLDENDPKQAELKRPHKCDKCEKRFTTRQILTFHLLTHMGNFAILIQMISSFLYSLKSDYNLSYPIYADAERPFKCDKCGVGHITKARLEIHSLTHLGE</sequence>
<comment type="subcellular location">
    <subcellularLocation>
        <location evidence="1">Nucleus</location>
    </subcellularLocation>
</comment>
<dbReference type="InterPro" id="IPR036236">
    <property type="entry name" value="Znf_C2H2_sf"/>
</dbReference>
<evidence type="ECO:0000259" key="12">
    <source>
        <dbReference type="PROSITE" id="PS50157"/>
    </source>
</evidence>
<dbReference type="Pfam" id="PF00096">
    <property type="entry name" value="zf-C2H2"/>
    <property type="match status" value="2"/>
</dbReference>
<gene>
    <name evidence="13" type="ORF">PMAYCL1PPCAC_08221</name>
</gene>
<keyword evidence="9" id="KW-0539">Nucleus</keyword>
<dbReference type="PROSITE" id="PS00028">
    <property type="entry name" value="ZINC_FINGER_C2H2_1"/>
    <property type="match status" value="4"/>
</dbReference>
<keyword evidence="4 10" id="KW-0863">Zinc-finger</keyword>
<proteinExistence type="predicted"/>
<protein>
    <recommendedName>
        <fullName evidence="12">C2H2-type domain-containing protein</fullName>
    </recommendedName>
</protein>
<evidence type="ECO:0000256" key="11">
    <source>
        <dbReference type="SAM" id="Phobius"/>
    </source>
</evidence>
<keyword evidence="5" id="KW-0862">Zinc</keyword>
<dbReference type="AlphaFoldDB" id="A0AAN4ZC41"/>
<keyword evidence="11" id="KW-0472">Membrane</keyword>
<feature type="domain" description="C2H2-type" evidence="12">
    <location>
        <begin position="1"/>
        <end position="23"/>
    </location>
</feature>
<dbReference type="FunFam" id="3.30.160.60:FF:000325">
    <property type="entry name" value="ZFP90 zinc finger protein"/>
    <property type="match status" value="1"/>
</dbReference>
<feature type="domain" description="C2H2-type" evidence="12">
    <location>
        <begin position="59"/>
        <end position="87"/>
    </location>
</feature>
<feature type="domain" description="C2H2-type" evidence="12">
    <location>
        <begin position="91"/>
        <end position="118"/>
    </location>
</feature>